<dbReference type="EMBL" id="KV875736">
    <property type="protein sequence ID" value="RZR72671.1"/>
    <property type="molecule type" value="Genomic_DNA"/>
</dbReference>
<organism evidence="1">
    <name type="scientific">Ensete ventricosum</name>
    <name type="common">Abyssinian banana</name>
    <name type="synonym">Musa ensete</name>
    <dbReference type="NCBI Taxonomy" id="4639"/>
    <lineage>
        <taxon>Eukaryota</taxon>
        <taxon>Viridiplantae</taxon>
        <taxon>Streptophyta</taxon>
        <taxon>Embryophyta</taxon>
        <taxon>Tracheophyta</taxon>
        <taxon>Spermatophyta</taxon>
        <taxon>Magnoliopsida</taxon>
        <taxon>Liliopsida</taxon>
        <taxon>Zingiberales</taxon>
        <taxon>Musaceae</taxon>
        <taxon>Ensete</taxon>
    </lineage>
</organism>
<dbReference type="Proteomes" id="UP000290560">
    <property type="component" value="Unassembled WGS sequence"/>
</dbReference>
<protein>
    <submittedName>
        <fullName evidence="1">Uncharacterized protein</fullName>
    </submittedName>
</protein>
<gene>
    <name evidence="1" type="ORF">BHM03_00015739</name>
</gene>
<proteinExistence type="predicted"/>
<reference evidence="1" key="1">
    <citation type="journal article" date="2018" name="Data Brief">
        <title>Genome sequence data from 17 accessions of Ensete ventricosum, a staple food crop for millions in Ethiopia.</title>
        <authorList>
            <person name="Yemataw Z."/>
            <person name="Muzemil S."/>
            <person name="Ambachew D."/>
            <person name="Tripathi L."/>
            <person name="Tesfaye K."/>
            <person name="Chala A."/>
            <person name="Farbos A."/>
            <person name="O'Neill P."/>
            <person name="Moore K."/>
            <person name="Grant M."/>
            <person name="Studholme D.J."/>
        </authorList>
    </citation>
    <scope>NUCLEOTIDE SEQUENCE [LARGE SCALE GENOMIC DNA]</scope>
    <source>
        <tissue evidence="1">Leaf</tissue>
    </source>
</reference>
<dbReference type="AlphaFoldDB" id="A0A445MEJ8"/>
<name>A0A445MEJ8_ENSVE</name>
<sequence length="253" mass="27703">MDYCSGLKTLMALDHDIVRATLYHIVSSRTSCSVFSGEEIFFGIDDDSFVHRDPSAGDMWPAQFFTERGAKSVMISCPTFWAGEMPTSVGLVINPLWFSRGRLLPSLRLCLGISDESSPVLPWSPPTFYTALSIVIPSSSGGVALDDSRAVEALEMMQSCFNVDSTMTAHRRVDVREHYYSVDRCPRSGTEVLTAPCDRGVADITFSDSTQLMALSGGIPVGMLWVEHNGDPEPACGMFSLKLGTCRVLLDRP</sequence>
<accession>A0A445MEJ8</accession>
<evidence type="ECO:0000313" key="1">
    <source>
        <dbReference type="EMBL" id="RZR72671.1"/>
    </source>
</evidence>